<name>A0A9Q4B3J3_SALAG</name>
<protein>
    <submittedName>
        <fullName evidence="2">DUF1837 domain-containing protein</fullName>
    </submittedName>
</protein>
<dbReference type="RefSeq" id="WP_257822148.1">
    <property type="nucleotide sequence ID" value="NZ_JABXYM010000001.1"/>
</dbReference>
<accession>A0A9Q4B3J3</accession>
<evidence type="ECO:0000313" key="3">
    <source>
        <dbReference type="Proteomes" id="UP001057753"/>
    </source>
</evidence>
<gene>
    <name evidence="2" type="ORF">HXA33_14520</name>
</gene>
<dbReference type="Pfam" id="PF08878">
    <property type="entry name" value="HamA"/>
    <property type="match status" value="1"/>
</dbReference>
<feature type="domain" description="Anti-bacteriophage protein A/HamA C-terminal" evidence="1">
    <location>
        <begin position="21"/>
        <end position="251"/>
    </location>
</feature>
<dbReference type="Proteomes" id="UP001057753">
    <property type="component" value="Unassembled WGS sequence"/>
</dbReference>
<keyword evidence="3" id="KW-1185">Reference proteome</keyword>
<sequence length="322" mass="38045">MSQFLCHFASEKKESYLILNLEDEMELLDKLPDYYRKCYIHDQNLKERITNFDLPAKKILEKFIPDPGKTMSGEFAEILTYQIIIDMYKNFNLFGPKKWLWKVDRNEPMKKTDVILFGFKNQGRVSHEDVVVSAEIKSKATEGEFHPLQDAINGSKDDYVKRMAITLSWLEEQYIRLNDLEAKNSIVRFTNSINPDYGPFQKHFKAMAVLDSEMVQNELEREIDLSLKLYKKDWKKIQKECEGFGATYDDHNRKLSFEGVDREDIVQSDCNQKKDILYLYDLYHFNLSDYSDVTIISIKDLKETYEGVYEKIMTSYKEPINE</sequence>
<dbReference type="InterPro" id="IPR014976">
    <property type="entry name" value="AbpA_HamA_C"/>
</dbReference>
<dbReference type="EMBL" id="JABXYM010000001">
    <property type="protein sequence ID" value="MCR6097763.1"/>
    <property type="molecule type" value="Genomic_DNA"/>
</dbReference>
<reference evidence="2" key="1">
    <citation type="submission" date="2020-06" db="EMBL/GenBank/DDBJ databases">
        <title>Insight into the genomes of haloalkaliphilic bacilli from Kenyan soda lakes.</title>
        <authorList>
            <person name="Mwirichia R."/>
            <person name="Villamizar G.C."/>
            <person name="Poehlein A."/>
            <person name="Mugweru J."/>
            <person name="Kipnyargis A."/>
            <person name="Kiplimo D."/>
            <person name="Orwa P."/>
            <person name="Daniel R."/>
        </authorList>
    </citation>
    <scope>NUCLEOTIDE SEQUENCE</scope>
    <source>
        <strain evidence="2">B1096_S55</strain>
    </source>
</reference>
<proteinExistence type="predicted"/>
<organism evidence="2 3">
    <name type="scientific">Salipaludibacillus agaradhaerens</name>
    <name type="common">Bacillus agaradhaerens</name>
    <dbReference type="NCBI Taxonomy" id="76935"/>
    <lineage>
        <taxon>Bacteria</taxon>
        <taxon>Bacillati</taxon>
        <taxon>Bacillota</taxon>
        <taxon>Bacilli</taxon>
        <taxon>Bacillales</taxon>
        <taxon>Bacillaceae</taxon>
    </lineage>
</organism>
<comment type="caution">
    <text evidence="2">The sequence shown here is derived from an EMBL/GenBank/DDBJ whole genome shotgun (WGS) entry which is preliminary data.</text>
</comment>
<evidence type="ECO:0000259" key="1">
    <source>
        <dbReference type="Pfam" id="PF08878"/>
    </source>
</evidence>
<dbReference type="AlphaFoldDB" id="A0A9Q4B3J3"/>
<evidence type="ECO:0000313" key="2">
    <source>
        <dbReference type="EMBL" id="MCR6097763.1"/>
    </source>
</evidence>